<organism evidence="2 3">
    <name type="scientific">Armillaria ostoyae</name>
    <name type="common">Armillaria root rot fungus</name>
    <dbReference type="NCBI Taxonomy" id="47428"/>
    <lineage>
        <taxon>Eukaryota</taxon>
        <taxon>Fungi</taxon>
        <taxon>Dikarya</taxon>
        <taxon>Basidiomycota</taxon>
        <taxon>Agaricomycotina</taxon>
        <taxon>Agaricomycetes</taxon>
        <taxon>Agaricomycetidae</taxon>
        <taxon>Agaricales</taxon>
        <taxon>Marasmiineae</taxon>
        <taxon>Physalacriaceae</taxon>
        <taxon>Armillaria</taxon>
    </lineage>
</organism>
<proteinExistence type="predicted"/>
<dbReference type="OMA" id="WRPFATH"/>
<evidence type="ECO:0000313" key="3">
    <source>
        <dbReference type="Proteomes" id="UP000219338"/>
    </source>
</evidence>
<dbReference type="OrthoDB" id="3239511at2759"/>
<gene>
    <name evidence="2" type="ORF">ARMOST_18374</name>
</gene>
<evidence type="ECO:0000313" key="2">
    <source>
        <dbReference type="EMBL" id="SJL14898.1"/>
    </source>
</evidence>
<keyword evidence="3" id="KW-1185">Reference proteome</keyword>
<dbReference type="EMBL" id="FUEG01000026">
    <property type="protein sequence ID" value="SJL14898.1"/>
    <property type="molecule type" value="Genomic_DNA"/>
</dbReference>
<feature type="compositionally biased region" description="Polar residues" evidence="1">
    <location>
        <begin position="63"/>
        <end position="76"/>
    </location>
</feature>
<dbReference type="STRING" id="47428.A0A284S1L8"/>
<sequence>MPAPSRQEKCPYCPNFFARRGLKQHTISCKHDFDERHADALYENGLLRTTEMAIPVPSEEQDLASTNYAESESSPDSLEPILNPAVDETDISGSPEAPDQLADDISTSVYKIDDIRTVYHPASGIPTRVDHFEQYRSNPTFRHADPPIDPCPWRPFATHRDFKLGEFILDAALTNKQMKTLFELLTPQSESIQDLDSTIKSPKDFKEHWDRAANHITPISFKKSTVTVPLRGKAQTFEVYRRNLWMWALELIQNPTLEPDFFWDAVELSKWNGKAFERFIDEPWTAQAFWDLQACIIVAVSMN</sequence>
<dbReference type="AlphaFoldDB" id="A0A284S1L8"/>
<protein>
    <submittedName>
        <fullName evidence="2">Uncharacterized protein</fullName>
    </submittedName>
</protein>
<accession>A0A284S1L8</accession>
<name>A0A284S1L8_ARMOS</name>
<reference evidence="3" key="1">
    <citation type="journal article" date="2017" name="Nat. Ecol. Evol.">
        <title>Genome expansion and lineage-specific genetic innovations in the forest pathogenic fungi Armillaria.</title>
        <authorList>
            <person name="Sipos G."/>
            <person name="Prasanna A.N."/>
            <person name="Walter M.C."/>
            <person name="O'Connor E."/>
            <person name="Balint B."/>
            <person name="Krizsan K."/>
            <person name="Kiss B."/>
            <person name="Hess J."/>
            <person name="Varga T."/>
            <person name="Slot J."/>
            <person name="Riley R."/>
            <person name="Boka B."/>
            <person name="Rigling D."/>
            <person name="Barry K."/>
            <person name="Lee J."/>
            <person name="Mihaltcheva S."/>
            <person name="LaButti K."/>
            <person name="Lipzen A."/>
            <person name="Waldron R."/>
            <person name="Moloney N.M."/>
            <person name="Sperisen C."/>
            <person name="Kredics L."/>
            <person name="Vagvoelgyi C."/>
            <person name="Patrignani A."/>
            <person name="Fitzpatrick D."/>
            <person name="Nagy I."/>
            <person name="Doyle S."/>
            <person name="Anderson J.B."/>
            <person name="Grigoriev I.V."/>
            <person name="Gueldener U."/>
            <person name="Muensterkoetter M."/>
            <person name="Nagy L.G."/>
        </authorList>
    </citation>
    <scope>NUCLEOTIDE SEQUENCE [LARGE SCALE GENOMIC DNA]</scope>
    <source>
        <strain evidence="3">C18/9</strain>
    </source>
</reference>
<dbReference type="Proteomes" id="UP000219338">
    <property type="component" value="Unassembled WGS sequence"/>
</dbReference>
<feature type="region of interest" description="Disordered" evidence="1">
    <location>
        <begin position="62"/>
        <end position="100"/>
    </location>
</feature>
<evidence type="ECO:0000256" key="1">
    <source>
        <dbReference type="SAM" id="MobiDB-lite"/>
    </source>
</evidence>